<comment type="caution">
    <text evidence="3">The sequence shown here is derived from an EMBL/GenBank/DDBJ whole genome shotgun (WGS) entry which is preliminary data.</text>
</comment>
<proteinExistence type="predicted"/>
<organism evidence="3 4">
    <name type="scientific">Pullulanibacillus pueri</name>
    <dbReference type="NCBI Taxonomy" id="1437324"/>
    <lineage>
        <taxon>Bacteria</taxon>
        <taxon>Bacillati</taxon>
        <taxon>Bacillota</taxon>
        <taxon>Bacilli</taxon>
        <taxon>Bacillales</taxon>
        <taxon>Sporolactobacillaceae</taxon>
        <taxon>Pullulanibacillus</taxon>
    </lineage>
</organism>
<dbReference type="Proteomes" id="UP000656813">
    <property type="component" value="Unassembled WGS sequence"/>
</dbReference>
<dbReference type="InterPro" id="IPR027994">
    <property type="entry name" value="WxL_dom"/>
</dbReference>
<dbReference type="RefSeq" id="WP_188498850.1">
    <property type="nucleotide sequence ID" value="NZ_BMFV01000038.1"/>
</dbReference>
<name>A0A8J2ZYU6_9BACL</name>
<keyword evidence="1" id="KW-0732">Signal</keyword>
<keyword evidence="4" id="KW-1185">Reference proteome</keyword>
<reference evidence="3" key="1">
    <citation type="journal article" date="2014" name="Int. J. Syst. Evol. Microbiol.">
        <title>Complete genome sequence of Corynebacterium casei LMG S-19264T (=DSM 44701T), isolated from a smear-ripened cheese.</title>
        <authorList>
            <consortium name="US DOE Joint Genome Institute (JGI-PGF)"/>
            <person name="Walter F."/>
            <person name="Albersmeier A."/>
            <person name="Kalinowski J."/>
            <person name="Ruckert C."/>
        </authorList>
    </citation>
    <scope>NUCLEOTIDE SEQUENCE</scope>
    <source>
        <strain evidence="3">CGMCC 1.12777</strain>
    </source>
</reference>
<dbReference type="EMBL" id="BMFV01000038">
    <property type="protein sequence ID" value="GGH87257.1"/>
    <property type="molecule type" value="Genomic_DNA"/>
</dbReference>
<dbReference type="Pfam" id="PF13731">
    <property type="entry name" value="WxL"/>
    <property type="match status" value="1"/>
</dbReference>
<evidence type="ECO:0000313" key="3">
    <source>
        <dbReference type="EMBL" id="GGH87257.1"/>
    </source>
</evidence>
<feature type="domain" description="WxL" evidence="2">
    <location>
        <begin position="53"/>
        <end position="188"/>
    </location>
</feature>
<evidence type="ECO:0000256" key="1">
    <source>
        <dbReference type="SAM" id="SignalP"/>
    </source>
</evidence>
<evidence type="ECO:0000259" key="2">
    <source>
        <dbReference type="Pfam" id="PF13731"/>
    </source>
</evidence>
<accession>A0A8J2ZYU6</accession>
<reference evidence="3" key="2">
    <citation type="submission" date="2020-09" db="EMBL/GenBank/DDBJ databases">
        <authorList>
            <person name="Sun Q."/>
            <person name="Zhou Y."/>
        </authorList>
    </citation>
    <scope>NUCLEOTIDE SEQUENCE</scope>
    <source>
        <strain evidence="3">CGMCC 1.12777</strain>
    </source>
</reference>
<dbReference type="AlphaFoldDB" id="A0A8J2ZYU6"/>
<sequence length="188" mass="19294">MKNSFKKLFATVSTLAIIGTAFVGVHSASAATSDTVIKGGSLTVTDNPTISNFADVTLNGKIQTTNANIDNLIVTDATGTGNGWNVNIEASPFTNSETNSTLPEGSLTIAAPTLTAEDGSSDPNNINIVDGAIDKQAGIDVLAAPNNEGMGTYTATFPENALTLNLKPKDVKEGTYTSTITITVVSAP</sequence>
<feature type="chain" id="PRO_5035285689" description="WxL domain-containing protein" evidence="1">
    <location>
        <begin position="31"/>
        <end position="188"/>
    </location>
</feature>
<evidence type="ECO:0000313" key="4">
    <source>
        <dbReference type="Proteomes" id="UP000656813"/>
    </source>
</evidence>
<protein>
    <recommendedName>
        <fullName evidence="2">WxL domain-containing protein</fullName>
    </recommendedName>
</protein>
<gene>
    <name evidence="3" type="ORF">GCM10007096_36860</name>
</gene>
<feature type="signal peptide" evidence="1">
    <location>
        <begin position="1"/>
        <end position="30"/>
    </location>
</feature>